<keyword evidence="2" id="KW-1185">Reference proteome</keyword>
<name>A0A4Y7RIN5_9FIRM</name>
<dbReference type="AlphaFoldDB" id="A0A4Y7RIN5"/>
<protein>
    <recommendedName>
        <fullName evidence="3">Abortive infection protein AbiGI</fullName>
    </recommendedName>
</protein>
<dbReference type="EMBL" id="QFGA01000001">
    <property type="protein sequence ID" value="TEB08197.1"/>
    <property type="molecule type" value="Genomic_DNA"/>
</dbReference>
<accession>A0A4Y7RIN5</accession>
<gene>
    <name evidence="1" type="ORF">Psch_01752</name>
</gene>
<reference evidence="1 2" key="1">
    <citation type="journal article" date="2018" name="Environ. Microbiol.">
        <title>Novel energy conservation strategies and behaviour of Pelotomaculum schinkii driving syntrophic propionate catabolism.</title>
        <authorList>
            <person name="Hidalgo-Ahumada C.A.P."/>
            <person name="Nobu M.K."/>
            <person name="Narihiro T."/>
            <person name="Tamaki H."/>
            <person name="Liu W.T."/>
            <person name="Kamagata Y."/>
            <person name="Stams A.J.M."/>
            <person name="Imachi H."/>
            <person name="Sousa D.Z."/>
        </authorList>
    </citation>
    <scope>NUCLEOTIDE SEQUENCE [LARGE SCALE GENOMIC DNA]</scope>
    <source>
        <strain evidence="1 2">HH</strain>
    </source>
</reference>
<proteinExistence type="predicted"/>
<comment type="caution">
    <text evidence="1">The sequence shown here is derived from an EMBL/GenBank/DDBJ whole genome shotgun (WGS) entry which is preliminary data.</text>
</comment>
<dbReference type="Proteomes" id="UP000298324">
    <property type="component" value="Unassembled WGS sequence"/>
</dbReference>
<evidence type="ECO:0008006" key="3">
    <source>
        <dbReference type="Google" id="ProtNLM"/>
    </source>
</evidence>
<evidence type="ECO:0000313" key="1">
    <source>
        <dbReference type="EMBL" id="TEB08197.1"/>
    </source>
</evidence>
<sequence>MPIDLVIIMTETRRKKIKKIFDDNGPIVKASILRENKLCSRDITELIEAGFVKKHRTGFYSWASSDYNMSDIELASSLVPNGVICLYSAAVHHEFTTINPTIVSVAVPSSTVKPQLPEYPPIELYVFSKTFFSLGETSEQLSYTKIRIYDRERTVCDFFRLRYQLGEDVAFEVLKNYMARKNKNLQKLMEYAARLRIKTKIRPYLEAML</sequence>
<evidence type="ECO:0000313" key="2">
    <source>
        <dbReference type="Proteomes" id="UP000298324"/>
    </source>
</evidence>
<organism evidence="1 2">
    <name type="scientific">Pelotomaculum schinkii</name>
    <dbReference type="NCBI Taxonomy" id="78350"/>
    <lineage>
        <taxon>Bacteria</taxon>
        <taxon>Bacillati</taxon>
        <taxon>Bacillota</taxon>
        <taxon>Clostridia</taxon>
        <taxon>Eubacteriales</taxon>
        <taxon>Desulfotomaculaceae</taxon>
        <taxon>Pelotomaculum</taxon>
    </lineage>
</organism>